<accession>X1NM71</accession>
<dbReference type="EMBL" id="BARV01021074">
    <property type="protein sequence ID" value="GAI19779.1"/>
    <property type="molecule type" value="Genomic_DNA"/>
</dbReference>
<organism evidence="1">
    <name type="scientific">marine sediment metagenome</name>
    <dbReference type="NCBI Taxonomy" id="412755"/>
    <lineage>
        <taxon>unclassified sequences</taxon>
        <taxon>metagenomes</taxon>
        <taxon>ecological metagenomes</taxon>
    </lineage>
</organism>
<reference evidence="1" key="1">
    <citation type="journal article" date="2014" name="Front. Microbiol.">
        <title>High frequency of phylogenetically diverse reductive dehalogenase-homologous genes in deep subseafloor sedimentary metagenomes.</title>
        <authorList>
            <person name="Kawai M."/>
            <person name="Futagami T."/>
            <person name="Toyoda A."/>
            <person name="Takaki Y."/>
            <person name="Nishi S."/>
            <person name="Hori S."/>
            <person name="Arai W."/>
            <person name="Tsubouchi T."/>
            <person name="Morono Y."/>
            <person name="Uchiyama I."/>
            <person name="Ito T."/>
            <person name="Fujiyama A."/>
            <person name="Inagaki F."/>
            <person name="Takami H."/>
        </authorList>
    </citation>
    <scope>NUCLEOTIDE SEQUENCE</scope>
    <source>
        <strain evidence="1">Expedition CK06-06</strain>
    </source>
</reference>
<feature type="non-terminal residue" evidence="1">
    <location>
        <position position="41"/>
    </location>
</feature>
<proteinExistence type="predicted"/>
<comment type="caution">
    <text evidence="1">The sequence shown here is derived from an EMBL/GenBank/DDBJ whole genome shotgun (WGS) entry which is preliminary data.</text>
</comment>
<sequence length="41" mass="4973">MNRKISERGIRIGKIEEEDQKKAYRFCQSIFPELKLDKRFA</sequence>
<dbReference type="AlphaFoldDB" id="X1NM71"/>
<protein>
    <submittedName>
        <fullName evidence="1">Uncharacterized protein</fullName>
    </submittedName>
</protein>
<evidence type="ECO:0000313" key="1">
    <source>
        <dbReference type="EMBL" id="GAI19779.1"/>
    </source>
</evidence>
<gene>
    <name evidence="1" type="ORF">S06H3_35000</name>
</gene>
<name>X1NM71_9ZZZZ</name>